<dbReference type="HOGENOM" id="CLU_1199010_0_0_0"/>
<evidence type="ECO:0000256" key="2">
    <source>
        <dbReference type="SAM" id="Phobius"/>
    </source>
</evidence>
<feature type="compositionally biased region" description="Basic and acidic residues" evidence="1">
    <location>
        <begin position="220"/>
        <end position="231"/>
    </location>
</feature>
<evidence type="ECO:0000313" key="3">
    <source>
        <dbReference type="EMBL" id="CAD75265.1"/>
    </source>
</evidence>
<evidence type="ECO:0000313" key="4">
    <source>
        <dbReference type="Proteomes" id="UP000001025"/>
    </source>
</evidence>
<dbReference type="EMBL" id="BX294145">
    <property type="protein sequence ID" value="CAD75265.1"/>
    <property type="molecule type" value="Genomic_DNA"/>
</dbReference>
<feature type="compositionally biased region" description="Acidic residues" evidence="1">
    <location>
        <begin position="203"/>
        <end position="219"/>
    </location>
</feature>
<dbReference type="KEGG" id="rba:RB7245"/>
<feature type="region of interest" description="Disordered" evidence="1">
    <location>
        <begin position="184"/>
        <end position="231"/>
    </location>
</feature>
<sequence length="231" mass="24796">MCQLGKHCGSHGGQRNRQLLVREESSPSRGRNGIMSNTPNDPFDPNRVYQNPLTPEVVGGPGGPGSQPPAKKKWPMILAIVLGLGFVSMLICCGVLWFAMSKVGGLGAVFEPVRADLNRMPEVTDEIGEIESMSMNFGETVNEAEQNPDFIVFDLEGTSGSAKAAVKVGPSGGVEEAILILPDGTRKDLDPSNQSSAVPDGFGSDDESIDEMTFEDETERELRELESSLDL</sequence>
<dbReference type="OrthoDB" id="288020at2"/>
<feature type="transmembrane region" description="Helical" evidence="2">
    <location>
        <begin position="76"/>
        <end position="100"/>
    </location>
</feature>
<dbReference type="InParanoid" id="Q7UP00"/>
<proteinExistence type="predicted"/>
<organism evidence="3 4">
    <name type="scientific">Rhodopirellula baltica (strain DSM 10527 / NCIMB 13988 / SH1)</name>
    <dbReference type="NCBI Taxonomy" id="243090"/>
    <lineage>
        <taxon>Bacteria</taxon>
        <taxon>Pseudomonadati</taxon>
        <taxon>Planctomycetota</taxon>
        <taxon>Planctomycetia</taxon>
        <taxon>Pirellulales</taxon>
        <taxon>Pirellulaceae</taxon>
        <taxon>Rhodopirellula</taxon>
    </lineage>
</organism>
<reference evidence="3 4" key="1">
    <citation type="journal article" date="2003" name="Proc. Natl. Acad. Sci. U.S.A.">
        <title>Complete genome sequence of the marine planctomycete Pirellula sp. strain 1.</title>
        <authorList>
            <person name="Gloeckner F.O."/>
            <person name="Kube M."/>
            <person name="Bauer M."/>
            <person name="Teeling H."/>
            <person name="Lombardot T."/>
            <person name="Ludwig W."/>
            <person name="Gade D."/>
            <person name="Beck A."/>
            <person name="Borzym K."/>
            <person name="Heitmann K."/>
            <person name="Rabus R."/>
            <person name="Schlesner H."/>
            <person name="Amann R."/>
            <person name="Reinhardt R."/>
        </authorList>
    </citation>
    <scope>NUCLEOTIDE SEQUENCE [LARGE SCALE GENOMIC DNA]</scope>
    <source>
        <strain evidence="4">DSM 10527 / NCIMB 13988 / SH1</strain>
    </source>
</reference>
<keyword evidence="2" id="KW-0472">Membrane</keyword>
<dbReference type="EnsemblBacteria" id="CAD75265">
    <property type="protein sequence ID" value="CAD75265"/>
    <property type="gene ID" value="RB7245"/>
</dbReference>
<dbReference type="Proteomes" id="UP000001025">
    <property type="component" value="Chromosome"/>
</dbReference>
<dbReference type="STRING" id="243090.RB7245"/>
<name>Q7UP00_RHOBA</name>
<keyword evidence="2" id="KW-1133">Transmembrane helix</keyword>
<dbReference type="PATRIC" id="fig|243090.15.peg.3510"/>
<feature type="region of interest" description="Disordered" evidence="1">
    <location>
        <begin position="1"/>
        <end position="70"/>
    </location>
</feature>
<protein>
    <submittedName>
        <fullName evidence="3">Uncharacterized protein</fullName>
    </submittedName>
</protein>
<accession>Q7UP00</accession>
<evidence type="ECO:0000256" key="1">
    <source>
        <dbReference type="SAM" id="MobiDB-lite"/>
    </source>
</evidence>
<keyword evidence="4" id="KW-1185">Reference proteome</keyword>
<dbReference type="AlphaFoldDB" id="Q7UP00"/>
<gene>
    <name evidence="3" type="ordered locus">RB7245</name>
</gene>
<keyword evidence="2" id="KW-0812">Transmembrane</keyword>